<dbReference type="PANTHER" id="PTHR12526:SF630">
    <property type="entry name" value="GLYCOSYLTRANSFERASE"/>
    <property type="match status" value="1"/>
</dbReference>
<sequence length="377" mass="42522">MKIVFVVMRFGQDGLSTNILELSRGLVDKGHELHIITSGFRTGATTDTTFFKELKTTFTTLGIRLHYFMEPSGNPIKKIGLSIQSLLKIGSVLRKLNPDVIHCHSPNLTFIPWLMGRKYVSTVHADTIRPNSRYKHPTLLIAVSEGSKEFTERVMGSPPESIRMVYHGISDRFATLIPDNEIQELKKINAIPTDKIILGFVGRISELKGTDILVAAIGKYLSKETREKIHIVLVGDYLNKDKEHWLAAMLAEQEIEHQITVLPFQDPKPFYQLFDVFVLPSRSDTFGLVAVEAMMSGCCTIRADSNGAYDQIDHGINGMIFQMENAAQLGDQLEQILNDEPLRQQMAKKGKKKALENFTNQQMIDNTIAVYEELVRM</sequence>
<name>A0ABW3B874_9FLAO</name>
<dbReference type="SUPFAM" id="SSF53756">
    <property type="entry name" value="UDP-Glycosyltransferase/glycogen phosphorylase"/>
    <property type="match status" value="1"/>
</dbReference>
<dbReference type="Pfam" id="PF00534">
    <property type="entry name" value="Glycos_transf_1"/>
    <property type="match status" value="1"/>
</dbReference>
<organism evidence="3 4">
    <name type="scientific">Maribacter chungangensis</name>
    <dbReference type="NCBI Taxonomy" id="1069117"/>
    <lineage>
        <taxon>Bacteria</taxon>
        <taxon>Pseudomonadati</taxon>
        <taxon>Bacteroidota</taxon>
        <taxon>Flavobacteriia</taxon>
        <taxon>Flavobacteriales</taxon>
        <taxon>Flavobacteriaceae</taxon>
        <taxon>Maribacter</taxon>
    </lineage>
</organism>
<dbReference type="Pfam" id="PF13439">
    <property type="entry name" value="Glyco_transf_4"/>
    <property type="match status" value="1"/>
</dbReference>
<comment type="caution">
    <text evidence="3">The sequence shown here is derived from an EMBL/GenBank/DDBJ whole genome shotgun (WGS) entry which is preliminary data.</text>
</comment>
<protein>
    <submittedName>
        <fullName evidence="3">Glycosyltransferase family 4 protein</fullName>
        <ecNumber evidence="3">2.4.-.-</ecNumber>
    </submittedName>
</protein>
<dbReference type="Proteomes" id="UP001597012">
    <property type="component" value="Unassembled WGS sequence"/>
</dbReference>
<dbReference type="InterPro" id="IPR028098">
    <property type="entry name" value="Glyco_trans_4-like_N"/>
</dbReference>
<dbReference type="InterPro" id="IPR001296">
    <property type="entry name" value="Glyco_trans_1"/>
</dbReference>
<feature type="domain" description="Glycosyl transferase family 1" evidence="1">
    <location>
        <begin position="182"/>
        <end position="352"/>
    </location>
</feature>
<evidence type="ECO:0000259" key="1">
    <source>
        <dbReference type="Pfam" id="PF00534"/>
    </source>
</evidence>
<dbReference type="RefSeq" id="WP_379936544.1">
    <property type="nucleotide sequence ID" value="NZ_JBHTHY010000026.1"/>
</dbReference>
<keyword evidence="3" id="KW-0808">Transferase</keyword>
<evidence type="ECO:0000259" key="2">
    <source>
        <dbReference type="Pfam" id="PF13439"/>
    </source>
</evidence>
<evidence type="ECO:0000313" key="4">
    <source>
        <dbReference type="Proteomes" id="UP001597012"/>
    </source>
</evidence>
<dbReference type="CDD" id="cd03801">
    <property type="entry name" value="GT4_PimA-like"/>
    <property type="match status" value="1"/>
</dbReference>
<dbReference type="EMBL" id="JBHTHY010000026">
    <property type="protein sequence ID" value="MFD0799556.1"/>
    <property type="molecule type" value="Genomic_DNA"/>
</dbReference>
<proteinExistence type="predicted"/>
<gene>
    <name evidence="3" type="ORF">ACFQZJ_18950</name>
</gene>
<evidence type="ECO:0000313" key="3">
    <source>
        <dbReference type="EMBL" id="MFD0799556.1"/>
    </source>
</evidence>
<feature type="domain" description="Glycosyltransferase subfamily 4-like N-terminal" evidence="2">
    <location>
        <begin position="14"/>
        <end position="170"/>
    </location>
</feature>
<dbReference type="PANTHER" id="PTHR12526">
    <property type="entry name" value="GLYCOSYLTRANSFERASE"/>
    <property type="match status" value="1"/>
</dbReference>
<dbReference type="GO" id="GO:0016757">
    <property type="term" value="F:glycosyltransferase activity"/>
    <property type="evidence" value="ECO:0007669"/>
    <property type="project" value="UniProtKB-KW"/>
</dbReference>
<keyword evidence="4" id="KW-1185">Reference proteome</keyword>
<keyword evidence="3" id="KW-0328">Glycosyltransferase</keyword>
<reference evidence="4" key="1">
    <citation type="journal article" date="2019" name="Int. J. Syst. Evol. Microbiol.">
        <title>The Global Catalogue of Microorganisms (GCM) 10K type strain sequencing project: providing services to taxonomists for standard genome sequencing and annotation.</title>
        <authorList>
            <consortium name="The Broad Institute Genomics Platform"/>
            <consortium name="The Broad Institute Genome Sequencing Center for Infectious Disease"/>
            <person name="Wu L."/>
            <person name="Ma J."/>
        </authorList>
    </citation>
    <scope>NUCLEOTIDE SEQUENCE [LARGE SCALE GENOMIC DNA]</scope>
    <source>
        <strain evidence="4">CCUG 61948</strain>
    </source>
</reference>
<dbReference type="EC" id="2.4.-.-" evidence="3"/>
<dbReference type="Gene3D" id="3.40.50.2000">
    <property type="entry name" value="Glycogen Phosphorylase B"/>
    <property type="match status" value="2"/>
</dbReference>
<accession>A0ABW3B874</accession>